<reference evidence="6" key="1">
    <citation type="submission" date="2021-08" db="EMBL/GenBank/DDBJ databases">
        <title>WGS assembly of Ceratopteris richardii.</title>
        <authorList>
            <person name="Marchant D.B."/>
            <person name="Chen G."/>
            <person name="Jenkins J."/>
            <person name="Shu S."/>
            <person name="Leebens-Mack J."/>
            <person name="Grimwood J."/>
            <person name="Schmutz J."/>
            <person name="Soltis P."/>
            <person name="Soltis D."/>
            <person name="Chen Z.-H."/>
        </authorList>
    </citation>
    <scope>NUCLEOTIDE SEQUENCE</scope>
    <source>
        <strain evidence="6">Whitten #5841</strain>
        <tissue evidence="6">Leaf</tissue>
    </source>
</reference>
<keyword evidence="2" id="KW-0804">Transcription</keyword>
<dbReference type="InterPro" id="IPR009057">
    <property type="entry name" value="Homeodomain-like_sf"/>
</dbReference>
<evidence type="ECO:0000256" key="3">
    <source>
        <dbReference type="ARBA" id="ARBA00023242"/>
    </source>
</evidence>
<feature type="compositionally biased region" description="Low complexity" evidence="4">
    <location>
        <begin position="55"/>
        <end position="67"/>
    </location>
</feature>
<dbReference type="Gene3D" id="1.10.10.60">
    <property type="entry name" value="Homeodomain-like"/>
    <property type="match status" value="1"/>
</dbReference>
<name>A0A8T2TMN8_CERRI</name>
<dbReference type="Pfam" id="PF00249">
    <property type="entry name" value="Myb_DNA-binding"/>
    <property type="match status" value="1"/>
</dbReference>
<feature type="region of interest" description="Disordered" evidence="4">
    <location>
        <begin position="242"/>
        <end position="299"/>
    </location>
</feature>
<evidence type="ECO:0000256" key="4">
    <source>
        <dbReference type="SAM" id="MobiDB-lite"/>
    </source>
</evidence>
<feature type="region of interest" description="Disordered" evidence="4">
    <location>
        <begin position="506"/>
        <end position="533"/>
    </location>
</feature>
<evidence type="ECO:0000256" key="1">
    <source>
        <dbReference type="ARBA" id="ARBA00023015"/>
    </source>
</evidence>
<keyword evidence="7" id="KW-1185">Reference proteome</keyword>
<sequence length="615" mass="67567">MAEAKARVLTGERFVFEAKVSQETAGESLDGRHSEYASSDDSMHPATASQGRFGQGEASSAGAAQSSVDRLHGPMRAASHHVQLESHASHSSEDMFSARVSLSPSSQCEQITSSALFTRDNSPYQQDQDEFAGISLFQSNSSTYCEKTSHLTFSSPRENFHHQPETISKSFMNLQTTMLSDGDVQIMEGADATTHFISEEPFNGNDRSLLILPPSRVPMLPDSLHMDSLPVLPLSSPSFSADQACSPSPSLSSHMKCSSPSVSAPSLSLLQSSSQTSSAPQSSSLQSMQAPLPLQSSSQTRPAITLSFYSRSQKPKAKTLPIVLPARSSQSGLSSESSVTPKPLPHDPFQELLNFSDDTSQCSETMVPSWNENYSGDVDRWGDHETLADCWTNLLGIDTDDHLKQPETSWARGIPTTTPSMQVSQQQGHAGGFQYPNSAPIVDSRELNKPRLRWTPELHERFIEAVTELGGAEKATPKGVLKIMNVEGLTIYHVKSHLQKYRTAKYLPDSEESNEGKADKKRKVTSTSDQDLKTSLQMMEALQMQMEMQRKLHEQLEAQRELQLRIEAQGECLQRLLQSQTSKGKDLDEKTGTEKESVHEESSDLFAKPPASKES</sequence>
<dbReference type="InterPro" id="IPR001005">
    <property type="entry name" value="SANT/Myb"/>
</dbReference>
<comment type="caution">
    <text evidence="6">The sequence shown here is derived from an EMBL/GenBank/DDBJ whole genome shotgun (WGS) entry which is preliminary data.</text>
</comment>
<evidence type="ECO:0000313" key="6">
    <source>
        <dbReference type="EMBL" id="KAH7422966.1"/>
    </source>
</evidence>
<dbReference type="InterPro" id="IPR025756">
    <property type="entry name" value="Myb_CC_LHEQLE"/>
</dbReference>
<dbReference type="NCBIfam" id="TIGR01557">
    <property type="entry name" value="myb_SHAQKYF"/>
    <property type="match status" value="1"/>
</dbReference>
<dbReference type="Pfam" id="PF14379">
    <property type="entry name" value="Myb_CC_LHEQLE"/>
    <property type="match status" value="1"/>
</dbReference>
<organism evidence="6 7">
    <name type="scientific">Ceratopteris richardii</name>
    <name type="common">Triangle waterfern</name>
    <dbReference type="NCBI Taxonomy" id="49495"/>
    <lineage>
        <taxon>Eukaryota</taxon>
        <taxon>Viridiplantae</taxon>
        <taxon>Streptophyta</taxon>
        <taxon>Embryophyta</taxon>
        <taxon>Tracheophyta</taxon>
        <taxon>Polypodiopsida</taxon>
        <taxon>Polypodiidae</taxon>
        <taxon>Polypodiales</taxon>
        <taxon>Pteridineae</taxon>
        <taxon>Pteridaceae</taxon>
        <taxon>Parkerioideae</taxon>
        <taxon>Ceratopteris</taxon>
    </lineage>
</organism>
<feature type="compositionally biased region" description="Low complexity" evidence="4">
    <location>
        <begin position="328"/>
        <end position="338"/>
    </location>
</feature>
<dbReference type="SUPFAM" id="SSF46689">
    <property type="entry name" value="Homeodomain-like"/>
    <property type="match status" value="1"/>
</dbReference>
<dbReference type="Proteomes" id="UP000825935">
    <property type="component" value="Chromosome 12"/>
</dbReference>
<feature type="region of interest" description="Disordered" evidence="4">
    <location>
        <begin position="578"/>
        <end position="615"/>
    </location>
</feature>
<dbReference type="InterPro" id="IPR046955">
    <property type="entry name" value="PHR1-like"/>
</dbReference>
<dbReference type="FunFam" id="1.10.10.60:FF:000002">
    <property type="entry name" value="Myb family transcription factor"/>
    <property type="match status" value="1"/>
</dbReference>
<feature type="compositionally biased region" description="Basic and acidic residues" evidence="4">
    <location>
        <begin position="583"/>
        <end position="602"/>
    </location>
</feature>
<evidence type="ECO:0000313" key="7">
    <source>
        <dbReference type="Proteomes" id="UP000825935"/>
    </source>
</evidence>
<dbReference type="GO" id="GO:0003677">
    <property type="term" value="F:DNA binding"/>
    <property type="evidence" value="ECO:0007669"/>
    <property type="project" value="InterPro"/>
</dbReference>
<dbReference type="OrthoDB" id="1916382at2759"/>
<feature type="compositionally biased region" description="Polar residues" evidence="4">
    <location>
        <begin position="242"/>
        <end position="256"/>
    </location>
</feature>
<gene>
    <name evidence="6" type="ORF">KP509_12G033500</name>
</gene>
<keyword evidence="3" id="KW-0539">Nucleus</keyword>
<feature type="region of interest" description="Disordered" evidence="4">
    <location>
        <begin position="21"/>
        <end position="68"/>
    </location>
</feature>
<dbReference type="EMBL" id="CM035417">
    <property type="protein sequence ID" value="KAH7422966.1"/>
    <property type="molecule type" value="Genomic_DNA"/>
</dbReference>
<feature type="domain" description="HTH myb-type" evidence="5">
    <location>
        <begin position="448"/>
        <end position="506"/>
    </location>
</feature>
<evidence type="ECO:0000259" key="5">
    <source>
        <dbReference type="PROSITE" id="PS51294"/>
    </source>
</evidence>
<proteinExistence type="predicted"/>
<feature type="region of interest" description="Disordered" evidence="4">
    <location>
        <begin position="319"/>
        <end position="344"/>
    </location>
</feature>
<evidence type="ECO:0000256" key="2">
    <source>
        <dbReference type="ARBA" id="ARBA00023163"/>
    </source>
</evidence>
<accession>A0A8T2TMN8</accession>
<keyword evidence="1" id="KW-0805">Transcription regulation</keyword>
<dbReference type="InterPro" id="IPR017930">
    <property type="entry name" value="Myb_dom"/>
</dbReference>
<dbReference type="PROSITE" id="PS51294">
    <property type="entry name" value="HTH_MYB"/>
    <property type="match status" value="1"/>
</dbReference>
<dbReference type="GO" id="GO:0003700">
    <property type="term" value="F:DNA-binding transcription factor activity"/>
    <property type="evidence" value="ECO:0007669"/>
    <property type="project" value="InterPro"/>
</dbReference>
<feature type="compositionally biased region" description="Low complexity" evidence="4">
    <location>
        <begin position="258"/>
        <end position="299"/>
    </location>
</feature>
<dbReference type="InterPro" id="IPR006447">
    <property type="entry name" value="Myb_dom_plants"/>
</dbReference>
<dbReference type="PANTHER" id="PTHR31499">
    <property type="entry name" value="MYB FAMILY TRANSCRIPTION FACTOR PHL11"/>
    <property type="match status" value="1"/>
</dbReference>
<dbReference type="AlphaFoldDB" id="A0A8T2TMN8"/>
<dbReference type="PANTHER" id="PTHR31499:SF79">
    <property type="entry name" value="HTH MYB-TYPE DOMAIN-CONTAINING PROTEIN"/>
    <property type="match status" value="1"/>
</dbReference>
<protein>
    <recommendedName>
        <fullName evidence="5">HTH myb-type domain-containing protein</fullName>
    </recommendedName>
</protein>